<evidence type="ECO:0000256" key="5">
    <source>
        <dbReference type="ARBA" id="ARBA00022989"/>
    </source>
</evidence>
<dbReference type="InterPro" id="IPR003439">
    <property type="entry name" value="ABC_transporter-like_ATP-bd"/>
</dbReference>
<evidence type="ECO:0000256" key="2">
    <source>
        <dbReference type="ARBA" id="ARBA00022692"/>
    </source>
</evidence>
<dbReference type="GO" id="GO:0005524">
    <property type="term" value="F:ATP binding"/>
    <property type="evidence" value="ECO:0007669"/>
    <property type="project" value="UniProtKB-KW"/>
</dbReference>
<evidence type="ECO:0000256" key="1">
    <source>
        <dbReference type="ARBA" id="ARBA00004651"/>
    </source>
</evidence>
<feature type="domain" description="ABC transmembrane type-1" evidence="9">
    <location>
        <begin position="21"/>
        <end position="323"/>
    </location>
</feature>
<keyword evidence="5 7" id="KW-1133">Transmembrane helix</keyword>
<evidence type="ECO:0000256" key="4">
    <source>
        <dbReference type="ARBA" id="ARBA00022840"/>
    </source>
</evidence>
<dbReference type="InterPro" id="IPR036640">
    <property type="entry name" value="ABC1_TM_sf"/>
</dbReference>
<dbReference type="RefSeq" id="WP_311536204.1">
    <property type="nucleotide sequence ID" value="NZ_JAVRHQ010000029.1"/>
</dbReference>
<dbReference type="SUPFAM" id="SSF90123">
    <property type="entry name" value="ABC transporter transmembrane region"/>
    <property type="match status" value="1"/>
</dbReference>
<dbReference type="InterPro" id="IPR011527">
    <property type="entry name" value="ABC1_TM_dom"/>
</dbReference>
<dbReference type="SUPFAM" id="SSF52540">
    <property type="entry name" value="P-loop containing nucleoside triphosphate hydrolases"/>
    <property type="match status" value="1"/>
</dbReference>
<keyword evidence="2 7" id="KW-0812">Transmembrane</keyword>
<protein>
    <submittedName>
        <fullName evidence="10">ABC transporter ATP-binding protein</fullName>
    </submittedName>
</protein>
<dbReference type="Pfam" id="PF00664">
    <property type="entry name" value="ABC_membrane"/>
    <property type="match status" value="1"/>
</dbReference>
<dbReference type="InterPro" id="IPR039421">
    <property type="entry name" value="Type_1_exporter"/>
</dbReference>
<organism evidence="10 11">
    <name type="scientific">Autumnicola tepida</name>
    <dbReference type="NCBI Taxonomy" id="3075595"/>
    <lineage>
        <taxon>Bacteria</taxon>
        <taxon>Pseudomonadati</taxon>
        <taxon>Bacteroidota</taxon>
        <taxon>Flavobacteriia</taxon>
        <taxon>Flavobacteriales</taxon>
        <taxon>Flavobacteriaceae</taxon>
        <taxon>Autumnicola</taxon>
    </lineage>
</organism>
<dbReference type="Pfam" id="PF00005">
    <property type="entry name" value="ABC_tran"/>
    <property type="match status" value="1"/>
</dbReference>
<comment type="subcellular location">
    <subcellularLocation>
        <location evidence="1">Cell membrane</location>
        <topology evidence="1">Multi-pass membrane protein</topology>
    </subcellularLocation>
</comment>
<accession>A0ABU3CE14</accession>
<keyword evidence="3" id="KW-0547">Nucleotide-binding</keyword>
<dbReference type="InterPro" id="IPR003593">
    <property type="entry name" value="AAA+_ATPase"/>
</dbReference>
<evidence type="ECO:0000313" key="11">
    <source>
        <dbReference type="Proteomes" id="UP001262889"/>
    </source>
</evidence>
<dbReference type="InterPro" id="IPR017871">
    <property type="entry name" value="ABC_transporter-like_CS"/>
</dbReference>
<feature type="transmembrane region" description="Helical" evidence="7">
    <location>
        <begin position="274"/>
        <end position="290"/>
    </location>
</feature>
<dbReference type="Gene3D" id="3.40.50.300">
    <property type="entry name" value="P-loop containing nucleotide triphosphate hydrolases"/>
    <property type="match status" value="1"/>
</dbReference>
<dbReference type="PROSITE" id="PS50893">
    <property type="entry name" value="ABC_TRANSPORTER_2"/>
    <property type="match status" value="1"/>
</dbReference>
<evidence type="ECO:0000259" key="8">
    <source>
        <dbReference type="PROSITE" id="PS50893"/>
    </source>
</evidence>
<keyword evidence="11" id="KW-1185">Reference proteome</keyword>
<evidence type="ECO:0000256" key="6">
    <source>
        <dbReference type="ARBA" id="ARBA00023136"/>
    </source>
</evidence>
<comment type="caution">
    <text evidence="10">The sequence shown here is derived from an EMBL/GenBank/DDBJ whole genome shotgun (WGS) entry which is preliminary data.</text>
</comment>
<dbReference type="Proteomes" id="UP001262889">
    <property type="component" value="Unassembled WGS sequence"/>
</dbReference>
<dbReference type="EMBL" id="JAVRHQ010000029">
    <property type="protein sequence ID" value="MDT0644587.1"/>
    <property type="molecule type" value="Genomic_DNA"/>
</dbReference>
<feature type="transmembrane region" description="Helical" evidence="7">
    <location>
        <begin position="159"/>
        <end position="177"/>
    </location>
</feature>
<dbReference type="PANTHER" id="PTHR24221:SF654">
    <property type="entry name" value="ATP-BINDING CASSETTE SUB-FAMILY B MEMBER 6"/>
    <property type="match status" value="1"/>
</dbReference>
<feature type="transmembrane region" description="Helical" evidence="7">
    <location>
        <begin position="20"/>
        <end position="42"/>
    </location>
</feature>
<evidence type="ECO:0000256" key="3">
    <source>
        <dbReference type="ARBA" id="ARBA00022741"/>
    </source>
</evidence>
<gene>
    <name evidence="10" type="ORF">RM553_17230</name>
</gene>
<name>A0ABU3CE14_9FLAO</name>
<dbReference type="InterPro" id="IPR027417">
    <property type="entry name" value="P-loop_NTPase"/>
</dbReference>
<sequence>MINYFFKYFSFFYKYLNYRIFIAIALSLMVGVLDGIGIAFFIPLFQLISTGGGADALGNTAGESDVVTNFFLDILQIQPTLLNIFFLIFLFFSLKGIAKFFETYVRIIYQQYFMRKIRISNINLFSKFNFEQFLKADTGRIQNTFSAEVQRVNVAYKHYLKSIQTGALVFVYVSLALSSDWKFTFLVLFGSFFLNILFRFFYKRTKYYSRRYTQKAHRFQNLLIQKVHLFQYLKATGLNDTYAGKLKENIIEVEAVQKRQGVIDSIIAGLREPLVIFVIFLAIFINIYVFEETLGTILLSLLLLYRAITFFIGTQEQWNSFLTVSGSLDNMALFTAELEKGQEDNGSIHFSGLRQGLELNNMTFGFDVKIPIFTNINLKIAKNETVAIVGESGAGKSTLLNILCGLIKPGDGSYKIDDYNIKDLDLNSFKKRIGYIVQDAAVFNDSIYNNVTFWAPKTEENFRRFLKAVKQAAIADFIMGLPAKEDAVLGANGINISGGQKQRLAIARELFKEVDILFMDEATSALDGETEAAVQQNIQQLHGQCTIIIIAHRLSTVKNADRIILMQEGQIVSTGKFEELYEKSSIFKEMVELQNL</sequence>
<proteinExistence type="predicted"/>
<evidence type="ECO:0000259" key="9">
    <source>
        <dbReference type="PROSITE" id="PS50929"/>
    </source>
</evidence>
<keyword evidence="4 10" id="KW-0067">ATP-binding</keyword>
<dbReference type="Gene3D" id="1.20.1560.10">
    <property type="entry name" value="ABC transporter type 1, transmembrane domain"/>
    <property type="match status" value="1"/>
</dbReference>
<dbReference type="SMART" id="SM00382">
    <property type="entry name" value="AAA"/>
    <property type="match status" value="1"/>
</dbReference>
<evidence type="ECO:0000256" key="7">
    <source>
        <dbReference type="SAM" id="Phobius"/>
    </source>
</evidence>
<feature type="domain" description="ABC transporter" evidence="8">
    <location>
        <begin position="357"/>
        <end position="593"/>
    </location>
</feature>
<dbReference type="PANTHER" id="PTHR24221">
    <property type="entry name" value="ATP-BINDING CASSETTE SUB-FAMILY B"/>
    <property type="match status" value="1"/>
</dbReference>
<dbReference type="PROSITE" id="PS00211">
    <property type="entry name" value="ABC_TRANSPORTER_1"/>
    <property type="match status" value="1"/>
</dbReference>
<dbReference type="PROSITE" id="PS50929">
    <property type="entry name" value="ABC_TM1F"/>
    <property type="match status" value="1"/>
</dbReference>
<evidence type="ECO:0000313" key="10">
    <source>
        <dbReference type="EMBL" id="MDT0644587.1"/>
    </source>
</evidence>
<feature type="transmembrane region" description="Helical" evidence="7">
    <location>
        <begin position="80"/>
        <end position="98"/>
    </location>
</feature>
<feature type="transmembrane region" description="Helical" evidence="7">
    <location>
        <begin position="183"/>
        <end position="202"/>
    </location>
</feature>
<reference evidence="10 11" key="1">
    <citation type="submission" date="2023-09" db="EMBL/GenBank/DDBJ databases">
        <authorList>
            <person name="Rey-Velasco X."/>
        </authorList>
    </citation>
    <scope>NUCLEOTIDE SEQUENCE [LARGE SCALE GENOMIC DNA]</scope>
    <source>
        <strain evidence="10 11">F363</strain>
    </source>
</reference>
<keyword evidence="6 7" id="KW-0472">Membrane</keyword>